<evidence type="ECO:0000256" key="1">
    <source>
        <dbReference type="ARBA" id="ARBA00004651"/>
    </source>
</evidence>
<keyword evidence="6" id="KW-0653">Protein transport</keyword>
<evidence type="ECO:0000256" key="4">
    <source>
        <dbReference type="ARBA" id="ARBA00022989"/>
    </source>
</evidence>
<protein>
    <submittedName>
        <fullName evidence="9">MotA/TolQ/ExbB proton channel family protein</fullName>
    </submittedName>
</protein>
<feature type="domain" description="MotA/TolQ/ExbB proton channel" evidence="8">
    <location>
        <begin position="128"/>
        <end position="224"/>
    </location>
</feature>
<feature type="transmembrane region" description="Helical" evidence="7">
    <location>
        <begin position="55"/>
        <end position="76"/>
    </location>
</feature>
<comment type="caution">
    <text evidence="9">The sequence shown here is derived from an EMBL/GenBank/DDBJ whole genome shotgun (WGS) entry which is preliminary data.</text>
</comment>
<dbReference type="RefSeq" id="WP_138240106.1">
    <property type="nucleotide sequence ID" value="NZ_VBRY01000013.1"/>
</dbReference>
<feature type="transmembrane region" description="Helical" evidence="7">
    <location>
        <begin position="195"/>
        <end position="214"/>
    </location>
</feature>
<gene>
    <name evidence="9" type="ORF">FEF65_12200</name>
</gene>
<keyword evidence="2" id="KW-1003">Cell membrane</keyword>
<evidence type="ECO:0000256" key="2">
    <source>
        <dbReference type="ARBA" id="ARBA00022475"/>
    </source>
</evidence>
<keyword evidence="5 7" id="KW-0472">Membrane</keyword>
<dbReference type="AlphaFoldDB" id="A0A5R9GN78"/>
<dbReference type="GO" id="GO:0005886">
    <property type="term" value="C:plasma membrane"/>
    <property type="evidence" value="ECO:0007669"/>
    <property type="project" value="UniProtKB-SubCell"/>
</dbReference>
<accession>A0A5R9GN78</accession>
<dbReference type="EMBL" id="VBRY01000013">
    <property type="protein sequence ID" value="TLS65727.1"/>
    <property type="molecule type" value="Genomic_DNA"/>
</dbReference>
<evidence type="ECO:0000313" key="9">
    <source>
        <dbReference type="EMBL" id="TLS65727.1"/>
    </source>
</evidence>
<dbReference type="Pfam" id="PF01618">
    <property type="entry name" value="MotA_ExbB"/>
    <property type="match status" value="1"/>
</dbReference>
<evidence type="ECO:0000256" key="5">
    <source>
        <dbReference type="ARBA" id="ARBA00023136"/>
    </source>
</evidence>
<feature type="transmembrane region" description="Helical" evidence="7">
    <location>
        <begin position="141"/>
        <end position="163"/>
    </location>
</feature>
<evidence type="ECO:0000256" key="3">
    <source>
        <dbReference type="ARBA" id="ARBA00022692"/>
    </source>
</evidence>
<keyword evidence="10" id="KW-1185">Reference proteome</keyword>
<name>A0A5R9GN78_9PROT</name>
<proteinExistence type="inferred from homology"/>
<comment type="subcellular location">
    <subcellularLocation>
        <location evidence="1">Cell membrane</location>
        <topology evidence="1">Multi-pass membrane protein</topology>
    </subcellularLocation>
    <subcellularLocation>
        <location evidence="6">Membrane</location>
        <topology evidence="6">Multi-pass membrane protein</topology>
    </subcellularLocation>
</comment>
<keyword evidence="6" id="KW-0813">Transport</keyword>
<sequence length="328" mass="36024">MASNVIQKSADQRALRTFALWMGWAISALTVFAMMSRKANVIEFVENDQTHVTWMIIGMFALGVSISFVQAMKLTAEWFRAYRIESLMVNRGIAGAVKSGSNHLVDRFIDAVHIITERNGRVDVDALIDVEFSSQHRLSQFVGLLGNLMITLGLIGTVLGMTITMNGLSGALGSLGVDQHLLVEGLRSAMNGMGVAFYTTLIGSVLGGILLRVFSWITDASVNGLQDLMLRSCIVHASSDLEPSDDRNIRALDASVQQLQGRVELLNLALKASREEMGYLREEAAKMHQELGALADDDPIRKMAGGHARYALSIRPGLLTRMFNRRKD</sequence>
<feature type="transmembrane region" description="Helical" evidence="7">
    <location>
        <begin position="18"/>
        <end position="35"/>
    </location>
</feature>
<reference evidence="9 10" key="1">
    <citation type="journal article" date="2019" name="Appl. Environ. Microbiol.">
        <title>Environmental Evidence and Genomic Insight of Iron-oxidizing Bacteria Preference Towards More Corrosion Resistant Stainless Steel at Higher Salinities.</title>
        <authorList>
            <person name="Garrison C.E."/>
            <person name="Price K.A."/>
            <person name="Field E.K."/>
        </authorList>
    </citation>
    <scope>NUCLEOTIDE SEQUENCE [LARGE SCALE GENOMIC DNA]</scope>
    <source>
        <strain evidence="9 10">P3</strain>
    </source>
</reference>
<evidence type="ECO:0000256" key="6">
    <source>
        <dbReference type="RuleBase" id="RU004057"/>
    </source>
</evidence>
<dbReference type="GO" id="GO:0015031">
    <property type="term" value="P:protein transport"/>
    <property type="evidence" value="ECO:0007669"/>
    <property type="project" value="UniProtKB-KW"/>
</dbReference>
<comment type="similarity">
    <text evidence="6">Belongs to the exbB/tolQ family.</text>
</comment>
<evidence type="ECO:0000313" key="10">
    <source>
        <dbReference type="Proteomes" id="UP000306585"/>
    </source>
</evidence>
<dbReference type="Proteomes" id="UP000306585">
    <property type="component" value="Unassembled WGS sequence"/>
</dbReference>
<dbReference type="OrthoDB" id="263247at2"/>
<evidence type="ECO:0000259" key="8">
    <source>
        <dbReference type="Pfam" id="PF01618"/>
    </source>
</evidence>
<keyword evidence="3 7" id="KW-0812">Transmembrane</keyword>
<keyword evidence="4 7" id="KW-1133">Transmembrane helix</keyword>
<evidence type="ECO:0000256" key="7">
    <source>
        <dbReference type="SAM" id="Phobius"/>
    </source>
</evidence>
<organism evidence="9 10">
    <name type="scientific">Mariprofundus erugo</name>
    <dbReference type="NCBI Taxonomy" id="2528639"/>
    <lineage>
        <taxon>Bacteria</taxon>
        <taxon>Pseudomonadati</taxon>
        <taxon>Pseudomonadota</taxon>
        <taxon>Candidatius Mariprofundia</taxon>
        <taxon>Mariprofundales</taxon>
        <taxon>Mariprofundaceae</taxon>
        <taxon>Mariprofundus</taxon>
    </lineage>
</organism>
<dbReference type="InterPro" id="IPR002898">
    <property type="entry name" value="MotA_ExbB_proton_chnl"/>
</dbReference>